<feature type="transmembrane region" description="Helical" evidence="5">
    <location>
        <begin position="132"/>
        <end position="152"/>
    </location>
</feature>
<evidence type="ECO:0000313" key="7">
    <source>
        <dbReference type="EMBL" id="TXG89403.1"/>
    </source>
</evidence>
<dbReference type="PROSITE" id="PS50850">
    <property type="entry name" value="MFS"/>
    <property type="match status" value="1"/>
</dbReference>
<dbReference type="InterPro" id="IPR036259">
    <property type="entry name" value="MFS_trans_sf"/>
</dbReference>
<dbReference type="PANTHER" id="PTHR42910">
    <property type="entry name" value="TRANSPORTER SCO4007-RELATED"/>
    <property type="match status" value="1"/>
</dbReference>
<dbReference type="CDD" id="cd17324">
    <property type="entry name" value="MFS_NepI_like"/>
    <property type="match status" value="1"/>
</dbReference>
<feature type="transmembrane region" description="Helical" evidence="5">
    <location>
        <begin position="304"/>
        <end position="325"/>
    </location>
</feature>
<reference evidence="7 8" key="1">
    <citation type="submission" date="2018-07" db="EMBL/GenBank/DDBJ databases">
        <title>Genome sequence of Rhodococcus rhodnii ATCC 35071 from Rhodnius prolixus.</title>
        <authorList>
            <person name="Patel V."/>
            <person name="Vogel K.J."/>
        </authorList>
    </citation>
    <scope>NUCLEOTIDE SEQUENCE [LARGE SCALE GENOMIC DNA]</scope>
    <source>
        <strain evidence="7 8">ATCC 35071</strain>
    </source>
</reference>
<protein>
    <submittedName>
        <fullName evidence="7">MFS transporter</fullName>
    </submittedName>
</protein>
<dbReference type="Pfam" id="PF07690">
    <property type="entry name" value="MFS_1"/>
    <property type="match status" value="1"/>
</dbReference>
<organism evidence="7 8">
    <name type="scientific">Rhodococcus rhodnii</name>
    <dbReference type="NCBI Taxonomy" id="38312"/>
    <lineage>
        <taxon>Bacteria</taxon>
        <taxon>Bacillati</taxon>
        <taxon>Actinomycetota</taxon>
        <taxon>Actinomycetes</taxon>
        <taxon>Mycobacteriales</taxon>
        <taxon>Nocardiaceae</taxon>
        <taxon>Rhodococcus</taxon>
    </lineage>
</organism>
<dbReference type="AlphaFoldDB" id="A0A6P2C9T5"/>
<dbReference type="GO" id="GO:0005886">
    <property type="term" value="C:plasma membrane"/>
    <property type="evidence" value="ECO:0007669"/>
    <property type="project" value="UniProtKB-SubCell"/>
</dbReference>
<evidence type="ECO:0000313" key="8">
    <source>
        <dbReference type="Proteomes" id="UP000471120"/>
    </source>
</evidence>
<evidence type="ECO:0000256" key="2">
    <source>
        <dbReference type="ARBA" id="ARBA00022692"/>
    </source>
</evidence>
<evidence type="ECO:0000256" key="1">
    <source>
        <dbReference type="ARBA" id="ARBA00004651"/>
    </source>
</evidence>
<keyword evidence="4 5" id="KW-0472">Membrane</keyword>
<name>A0A6P2C9T5_9NOCA</name>
<feature type="transmembrane region" description="Helical" evidence="5">
    <location>
        <begin position="71"/>
        <end position="94"/>
    </location>
</feature>
<feature type="transmembrane region" description="Helical" evidence="5">
    <location>
        <begin position="164"/>
        <end position="189"/>
    </location>
</feature>
<evidence type="ECO:0000259" key="6">
    <source>
        <dbReference type="PROSITE" id="PS50850"/>
    </source>
</evidence>
<evidence type="ECO:0000256" key="3">
    <source>
        <dbReference type="ARBA" id="ARBA00022989"/>
    </source>
</evidence>
<proteinExistence type="predicted"/>
<evidence type="ECO:0000256" key="4">
    <source>
        <dbReference type="ARBA" id="ARBA00023136"/>
    </source>
</evidence>
<dbReference type="EMBL" id="QRCM01000001">
    <property type="protein sequence ID" value="TXG89403.1"/>
    <property type="molecule type" value="Genomic_DNA"/>
</dbReference>
<feature type="transmembrane region" description="Helical" evidence="5">
    <location>
        <begin position="106"/>
        <end position="126"/>
    </location>
</feature>
<feature type="transmembrane region" description="Helical" evidence="5">
    <location>
        <begin position="246"/>
        <end position="268"/>
    </location>
</feature>
<dbReference type="Proteomes" id="UP000471120">
    <property type="component" value="Unassembled WGS sequence"/>
</dbReference>
<comment type="caution">
    <text evidence="7">The sequence shown here is derived from an EMBL/GenBank/DDBJ whole genome shotgun (WGS) entry which is preliminary data.</text>
</comment>
<keyword evidence="3 5" id="KW-1133">Transmembrane helix</keyword>
<dbReference type="PANTHER" id="PTHR42910:SF1">
    <property type="entry name" value="MAJOR FACILITATOR SUPERFAMILY (MFS) PROFILE DOMAIN-CONTAINING PROTEIN"/>
    <property type="match status" value="1"/>
</dbReference>
<evidence type="ECO:0000256" key="5">
    <source>
        <dbReference type="SAM" id="Phobius"/>
    </source>
</evidence>
<dbReference type="SUPFAM" id="SSF103473">
    <property type="entry name" value="MFS general substrate transporter"/>
    <property type="match status" value="1"/>
</dbReference>
<dbReference type="InterPro" id="IPR020846">
    <property type="entry name" value="MFS_dom"/>
</dbReference>
<comment type="subcellular location">
    <subcellularLocation>
        <location evidence="1">Cell membrane</location>
        <topology evidence="1">Multi-pass membrane protein</topology>
    </subcellularLocation>
</comment>
<accession>A0A6P2C9T5</accession>
<sequence length="432" mass="44025">MKPMDKKATDPELVSGMLIRVRRTLSIQRIGDAMTTQGHAISILALVCGIGAASLYYIQPLLVSIAVDMRVSTATIGVTVTATQIGNCLGLLFVAPLGDRFDRRQLLKVLISIAGGALVVAALSVNLAMLCAALAILGAAGVMGMIAIPLAADMALDGRGGQTTGYVMSGMLVGILASRSVAGFVAGLIGWRRMLLLGGVLMLVVLVGVHFMLPPAPQMAESATYRQLIQSVPTIIRGSGLLHRRMVLGSLSFCAFSIIWTGLTYGLSAAPFNFSPATIGLFGIAGLAGAAAARGAGTAVDRGWALGVTRSSWMFMVAGAVGMLAGGLGGGVVGIILILSGIVAFDAGMQAQHVTSQSLVSRALPTMRSRGTTAYMTVNLLAGAIGSAVAGPLWSFFGWGGLCGAAALVSLAALMTCNSSVAQVSTPGSLSK</sequence>
<dbReference type="GO" id="GO:0022857">
    <property type="term" value="F:transmembrane transporter activity"/>
    <property type="evidence" value="ECO:0007669"/>
    <property type="project" value="InterPro"/>
</dbReference>
<feature type="transmembrane region" description="Helical" evidence="5">
    <location>
        <begin position="372"/>
        <end position="390"/>
    </location>
</feature>
<feature type="transmembrane region" description="Helical" evidence="5">
    <location>
        <begin position="39"/>
        <end position="59"/>
    </location>
</feature>
<feature type="transmembrane region" description="Helical" evidence="5">
    <location>
        <begin position="274"/>
        <end position="292"/>
    </location>
</feature>
<feature type="transmembrane region" description="Helical" evidence="5">
    <location>
        <begin position="195"/>
        <end position="213"/>
    </location>
</feature>
<feature type="domain" description="Major facilitator superfamily (MFS) profile" evidence="6">
    <location>
        <begin position="40"/>
        <end position="430"/>
    </location>
</feature>
<gene>
    <name evidence="7" type="ORF">DW322_03065</name>
</gene>
<dbReference type="Gene3D" id="1.20.1250.20">
    <property type="entry name" value="MFS general substrate transporter like domains"/>
    <property type="match status" value="1"/>
</dbReference>
<keyword evidence="2 5" id="KW-0812">Transmembrane</keyword>
<dbReference type="InterPro" id="IPR011701">
    <property type="entry name" value="MFS"/>
</dbReference>